<dbReference type="PRINTS" id="PR00033">
    <property type="entry name" value="HTHASNC"/>
</dbReference>
<dbReference type="InterPro" id="IPR000485">
    <property type="entry name" value="AsnC-type_HTH_dom"/>
</dbReference>
<dbReference type="Pfam" id="PF01037">
    <property type="entry name" value="AsnC_trans_reg"/>
    <property type="match status" value="1"/>
</dbReference>
<dbReference type="SMART" id="SM00344">
    <property type="entry name" value="HTH_ASNC"/>
    <property type="match status" value="1"/>
</dbReference>
<dbReference type="Gene3D" id="1.10.10.10">
    <property type="entry name" value="Winged helix-like DNA-binding domain superfamily/Winged helix DNA-binding domain"/>
    <property type="match status" value="1"/>
</dbReference>
<reference evidence="7" key="1">
    <citation type="submission" date="2015-07" db="EMBL/GenBank/DDBJ databases">
        <authorList>
            <person name="Rodrigo-Torres Lidia"/>
            <person name="Arahal R.David."/>
        </authorList>
    </citation>
    <scope>NUCLEOTIDE SEQUENCE [LARGE SCALE GENOMIC DNA]</scope>
    <source>
        <strain evidence="7">CECT 5096</strain>
    </source>
</reference>
<dbReference type="Gene3D" id="3.30.70.920">
    <property type="match status" value="1"/>
</dbReference>
<evidence type="ECO:0000313" key="6">
    <source>
        <dbReference type="EMBL" id="CTQ70350.1"/>
    </source>
</evidence>
<keyword evidence="2" id="KW-0238">DNA-binding</keyword>
<dbReference type="GeneID" id="97669872"/>
<keyword evidence="7" id="KW-1185">Reference proteome</keyword>
<dbReference type="InterPro" id="IPR036390">
    <property type="entry name" value="WH_DNA-bd_sf"/>
</dbReference>
<dbReference type="SUPFAM" id="SSF54909">
    <property type="entry name" value="Dimeric alpha+beta barrel"/>
    <property type="match status" value="1"/>
</dbReference>
<dbReference type="InterPro" id="IPR011991">
    <property type="entry name" value="ArsR-like_HTH"/>
</dbReference>
<dbReference type="STRING" id="311410.LA5095_01236"/>
<dbReference type="SUPFAM" id="SSF46785">
    <property type="entry name" value="Winged helix' DNA-binding domain"/>
    <property type="match status" value="1"/>
</dbReference>
<dbReference type="EMBL" id="CXWC01000010">
    <property type="protein sequence ID" value="CTQ70350.1"/>
    <property type="molecule type" value="Genomic_DNA"/>
</dbReference>
<dbReference type="InterPro" id="IPR011008">
    <property type="entry name" value="Dimeric_a/b-barrel"/>
</dbReference>
<dbReference type="PROSITE" id="PS00519">
    <property type="entry name" value="HTH_ASNC_1"/>
    <property type="match status" value="1"/>
</dbReference>
<dbReference type="InterPro" id="IPR019888">
    <property type="entry name" value="Tscrpt_reg_AsnC-like"/>
</dbReference>
<organism evidence="6 7">
    <name type="scientific">Roseibium album</name>
    <dbReference type="NCBI Taxonomy" id="311410"/>
    <lineage>
        <taxon>Bacteria</taxon>
        <taxon>Pseudomonadati</taxon>
        <taxon>Pseudomonadota</taxon>
        <taxon>Alphaproteobacteria</taxon>
        <taxon>Hyphomicrobiales</taxon>
        <taxon>Stappiaceae</taxon>
        <taxon>Roseibium</taxon>
    </lineage>
</organism>
<evidence type="ECO:0000256" key="2">
    <source>
        <dbReference type="ARBA" id="ARBA00023125"/>
    </source>
</evidence>
<dbReference type="RefSeq" id="WP_055113102.1">
    <property type="nucleotide sequence ID" value="NZ_CXWA01000001.1"/>
</dbReference>
<keyword evidence="1" id="KW-0805">Transcription regulation</keyword>
<evidence type="ECO:0000256" key="4">
    <source>
        <dbReference type="ARBA" id="ARBA00023163"/>
    </source>
</evidence>
<evidence type="ECO:0000256" key="1">
    <source>
        <dbReference type="ARBA" id="ARBA00023015"/>
    </source>
</evidence>
<keyword evidence="4" id="KW-0804">Transcription</keyword>
<keyword evidence="3" id="KW-0010">Activator</keyword>
<dbReference type="GO" id="GO:0005829">
    <property type="term" value="C:cytosol"/>
    <property type="evidence" value="ECO:0007669"/>
    <property type="project" value="TreeGrafter"/>
</dbReference>
<dbReference type="PANTHER" id="PTHR30154:SF0">
    <property type="entry name" value="LEUCINE-RESPONSIVE REGULATORY PROTEIN"/>
    <property type="match status" value="1"/>
</dbReference>
<dbReference type="GO" id="GO:0006524">
    <property type="term" value="P:alanine catabolic process"/>
    <property type="evidence" value="ECO:0007669"/>
    <property type="project" value="TreeGrafter"/>
</dbReference>
<dbReference type="CDD" id="cd00090">
    <property type="entry name" value="HTH_ARSR"/>
    <property type="match status" value="1"/>
</dbReference>
<protein>
    <submittedName>
        <fullName evidence="6">Leucine-responsive regulatory protein</fullName>
    </submittedName>
</protein>
<proteinExistence type="predicted"/>
<name>A0A0M7A7Y6_9HYPH</name>
<dbReference type="GO" id="GO:0043201">
    <property type="term" value="P:response to L-leucine"/>
    <property type="evidence" value="ECO:0007669"/>
    <property type="project" value="TreeGrafter"/>
</dbReference>
<dbReference type="GO" id="GO:0043565">
    <property type="term" value="F:sequence-specific DNA binding"/>
    <property type="evidence" value="ECO:0007669"/>
    <property type="project" value="InterPro"/>
</dbReference>
<dbReference type="Pfam" id="PF13412">
    <property type="entry name" value="HTH_24"/>
    <property type="match status" value="1"/>
</dbReference>
<gene>
    <name evidence="6" type="primary">lrp_6</name>
    <name evidence="6" type="ORF">LA5096_02491</name>
</gene>
<evidence type="ECO:0000256" key="3">
    <source>
        <dbReference type="ARBA" id="ARBA00023159"/>
    </source>
</evidence>
<dbReference type="PROSITE" id="PS50956">
    <property type="entry name" value="HTH_ASNC_2"/>
    <property type="match status" value="1"/>
</dbReference>
<dbReference type="AlphaFoldDB" id="A0A0M7A7Y6"/>
<evidence type="ECO:0000313" key="7">
    <source>
        <dbReference type="Proteomes" id="UP000049983"/>
    </source>
</evidence>
<sequence>MTAKETEVGKLDRFDQKILKELSREGRLPVTDLAKRVGLSKSPCQVRLKRLQAEGYIRGYKAVIDQAKLGLEHIAFVEVKLKDTTEQALSAFNDAVRAVPEIEQCHMIAGAFDYLLKVRTKDIASYRAILGETISSLPHVGNTSTHVSMQSVKDDAG</sequence>
<dbReference type="Proteomes" id="UP000049983">
    <property type="component" value="Unassembled WGS sequence"/>
</dbReference>
<dbReference type="InterPro" id="IPR019885">
    <property type="entry name" value="Tscrpt_reg_HTH_AsnC-type_CS"/>
</dbReference>
<dbReference type="GO" id="GO:0006355">
    <property type="term" value="P:regulation of DNA-templated transcription"/>
    <property type="evidence" value="ECO:0007669"/>
    <property type="project" value="UniProtKB-ARBA"/>
</dbReference>
<evidence type="ECO:0000259" key="5">
    <source>
        <dbReference type="PROSITE" id="PS50956"/>
    </source>
</evidence>
<accession>A0A0M7A7Y6</accession>
<dbReference type="InterPro" id="IPR036388">
    <property type="entry name" value="WH-like_DNA-bd_sf"/>
</dbReference>
<dbReference type="InterPro" id="IPR019887">
    <property type="entry name" value="Tscrpt_reg_AsnC/Lrp_C"/>
</dbReference>
<dbReference type="OrthoDB" id="9802341at2"/>
<feature type="domain" description="HTH asnC-type" evidence="5">
    <location>
        <begin position="11"/>
        <end position="72"/>
    </location>
</feature>
<dbReference type="PANTHER" id="PTHR30154">
    <property type="entry name" value="LEUCINE-RESPONSIVE REGULATORY PROTEIN"/>
    <property type="match status" value="1"/>
</dbReference>